<name>A0A2W0FHE0_PSEJE</name>
<sequence>MKTILKESIIAGLVGGAVSAVIAFFVSQNLPLPLSPFDNSMGNGFSGFFSGLMSGFVGVYLVLRKGVDLAVKSPS</sequence>
<dbReference type="RefSeq" id="WP_110656922.1">
    <property type="nucleotide sequence ID" value="NZ_PDLL01000004.1"/>
</dbReference>
<evidence type="ECO:0000256" key="1">
    <source>
        <dbReference type="SAM" id="Phobius"/>
    </source>
</evidence>
<protein>
    <submittedName>
        <fullName evidence="2">Uncharacterized protein</fullName>
    </submittedName>
</protein>
<evidence type="ECO:0000313" key="3">
    <source>
        <dbReference type="Proteomes" id="UP000247437"/>
    </source>
</evidence>
<keyword evidence="1" id="KW-1133">Transmembrane helix</keyword>
<comment type="caution">
    <text evidence="2">The sequence shown here is derived from an EMBL/GenBank/DDBJ whole genome shotgun (WGS) entry which is preliminary data.</text>
</comment>
<keyword evidence="1" id="KW-0472">Membrane</keyword>
<keyword evidence="1" id="KW-0812">Transmembrane</keyword>
<feature type="transmembrane region" description="Helical" evidence="1">
    <location>
        <begin position="7"/>
        <end position="25"/>
    </location>
</feature>
<organism evidence="2 3">
    <name type="scientific">Pseudomonas jessenii</name>
    <dbReference type="NCBI Taxonomy" id="77298"/>
    <lineage>
        <taxon>Bacteria</taxon>
        <taxon>Pseudomonadati</taxon>
        <taxon>Pseudomonadota</taxon>
        <taxon>Gammaproteobacteria</taxon>
        <taxon>Pseudomonadales</taxon>
        <taxon>Pseudomonadaceae</taxon>
        <taxon>Pseudomonas</taxon>
    </lineage>
</organism>
<accession>A0A2W0FHE0</accession>
<dbReference type="EMBL" id="PDLL01000004">
    <property type="protein sequence ID" value="PYY72464.1"/>
    <property type="molecule type" value="Genomic_DNA"/>
</dbReference>
<reference evidence="2 3" key="1">
    <citation type="journal article" date="2018" name="Appl. Microbiol. Biotechnol.">
        <title>Characterization of the caprolactam degradation pathway in Pseudomonas jessenii using mass spectrometry-based proteomics.</title>
        <authorList>
            <person name="Otzen M."/>
            <person name="Palacio C."/>
            <person name="Janssen D.B."/>
        </authorList>
    </citation>
    <scope>NUCLEOTIDE SEQUENCE [LARGE SCALE GENOMIC DNA]</scope>
    <source>
        <strain evidence="2 3">GO3</strain>
    </source>
</reference>
<dbReference type="OrthoDB" id="4307392at2"/>
<feature type="transmembrane region" description="Helical" evidence="1">
    <location>
        <begin position="45"/>
        <end position="63"/>
    </location>
</feature>
<dbReference type="AlphaFoldDB" id="A0A2W0FHE0"/>
<proteinExistence type="predicted"/>
<dbReference type="Proteomes" id="UP000247437">
    <property type="component" value="Unassembled WGS sequence"/>
</dbReference>
<evidence type="ECO:0000313" key="2">
    <source>
        <dbReference type="EMBL" id="PYY72464.1"/>
    </source>
</evidence>
<gene>
    <name evidence="2" type="ORF">CRX42_01050</name>
</gene>